<name>A0AA40K325_9PEZI</name>
<sequence>MLQSPWRIFRPEIGMSLLGFALGQLHSGICTWEKRRSKGGNAMLVFARMRFWSACLHMEVRGTYLKRNTELVLLDMPTL</sequence>
<gene>
    <name evidence="1" type="ORF">B0T18DRAFT_416371</name>
</gene>
<accession>A0AA40K325</accession>
<evidence type="ECO:0000313" key="1">
    <source>
        <dbReference type="EMBL" id="KAK0744015.1"/>
    </source>
</evidence>
<dbReference type="EMBL" id="JAUKUD010000005">
    <property type="protein sequence ID" value="KAK0744015.1"/>
    <property type="molecule type" value="Genomic_DNA"/>
</dbReference>
<organism evidence="1 2">
    <name type="scientific">Schizothecium vesticola</name>
    <dbReference type="NCBI Taxonomy" id="314040"/>
    <lineage>
        <taxon>Eukaryota</taxon>
        <taxon>Fungi</taxon>
        <taxon>Dikarya</taxon>
        <taxon>Ascomycota</taxon>
        <taxon>Pezizomycotina</taxon>
        <taxon>Sordariomycetes</taxon>
        <taxon>Sordariomycetidae</taxon>
        <taxon>Sordariales</taxon>
        <taxon>Schizotheciaceae</taxon>
        <taxon>Schizothecium</taxon>
    </lineage>
</organism>
<dbReference type="AlphaFoldDB" id="A0AA40K325"/>
<proteinExistence type="predicted"/>
<evidence type="ECO:0000313" key="2">
    <source>
        <dbReference type="Proteomes" id="UP001172155"/>
    </source>
</evidence>
<protein>
    <submittedName>
        <fullName evidence="1">Uncharacterized protein</fullName>
    </submittedName>
</protein>
<comment type="caution">
    <text evidence="1">The sequence shown here is derived from an EMBL/GenBank/DDBJ whole genome shotgun (WGS) entry which is preliminary data.</text>
</comment>
<keyword evidence="2" id="KW-1185">Reference proteome</keyword>
<reference evidence="1" key="1">
    <citation type="submission" date="2023-06" db="EMBL/GenBank/DDBJ databases">
        <title>Genome-scale phylogeny and comparative genomics of the fungal order Sordariales.</title>
        <authorList>
            <consortium name="Lawrence Berkeley National Laboratory"/>
            <person name="Hensen N."/>
            <person name="Bonometti L."/>
            <person name="Westerberg I."/>
            <person name="Brannstrom I.O."/>
            <person name="Guillou S."/>
            <person name="Cros-Aarteil S."/>
            <person name="Calhoun S."/>
            <person name="Haridas S."/>
            <person name="Kuo A."/>
            <person name="Mondo S."/>
            <person name="Pangilinan J."/>
            <person name="Riley R."/>
            <person name="LaButti K."/>
            <person name="Andreopoulos B."/>
            <person name="Lipzen A."/>
            <person name="Chen C."/>
            <person name="Yanf M."/>
            <person name="Daum C."/>
            <person name="Ng V."/>
            <person name="Clum A."/>
            <person name="Steindorff A."/>
            <person name="Ohm R."/>
            <person name="Martin F."/>
            <person name="Silar P."/>
            <person name="Natvig D."/>
            <person name="Lalanne C."/>
            <person name="Gautier V."/>
            <person name="Ament-velasquez S.L."/>
            <person name="Kruys A."/>
            <person name="Hutchinson M.I."/>
            <person name="Powell A.J."/>
            <person name="Barry K."/>
            <person name="Miller A.N."/>
            <person name="Grigoriev I.V."/>
            <person name="Debuchy R."/>
            <person name="Gladieux P."/>
            <person name="Thoren M.H."/>
            <person name="Johannesson H."/>
        </authorList>
    </citation>
    <scope>NUCLEOTIDE SEQUENCE</scope>
    <source>
        <strain evidence="1">SMH3187-1</strain>
    </source>
</reference>
<dbReference type="Proteomes" id="UP001172155">
    <property type="component" value="Unassembled WGS sequence"/>
</dbReference>
<feature type="non-terminal residue" evidence="1">
    <location>
        <position position="79"/>
    </location>
</feature>